<evidence type="ECO:0008006" key="2">
    <source>
        <dbReference type="Google" id="ProtNLM"/>
    </source>
</evidence>
<dbReference type="AlphaFoldDB" id="X1PXJ3"/>
<evidence type="ECO:0000313" key="1">
    <source>
        <dbReference type="EMBL" id="GAI47276.1"/>
    </source>
</evidence>
<gene>
    <name evidence="1" type="ORF">S06H3_59097</name>
</gene>
<name>X1PXJ3_9ZZZZ</name>
<comment type="caution">
    <text evidence="1">The sequence shown here is derived from an EMBL/GenBank/DDBJ whole genome shotgun (WGS) entry which is preliminary data.</text>
</comment>
<reference evidence="1" key="1">
    <citation type="journal article" date="2014" name="Front. Microbiol.">
        <title>High frequency of phylogenetically diverse reductive dehalogenase-homologous genes in deep subseafloor sedimentary metagenomes.</title>
        <authorList>
            <person name="Kawai M."/>
            <person name="Futagami T."/>
            <person name="Toyoda A."/>
            <person name="Takaki Y."/>
            <person name="Nishi S."/>
            <person name="Hori S."/>
            <person name="Arai W."/>
            <person name="Tsubouchi T."/>
            <person name="Morono Y."/>
            <person name="Uchiyama I."/>
            <person name="Ito T."/>
            <person name="Fujiyama A."/>
            <person name="Inagaki F."/>
            <person name="Takami H."/>
        </authorList>
    </citation>
    <scope>NUCLEOTIDE SEQUENCE</scope>
    <source>
        <strain evidence="1">Expedition CK06-06</strain>
    </source>
</reference>
<organism evidence="1">
    <name type="scientific">marine sediment metagenome</name>
    <dbReference type="NCBI Taxonomy" id="412755"/>
    <lineage>
        <taxon>unclassified sequences</taxon>
        <taxon>metagenomes</taxon>
        <taxon>ecological metagenomes</taxon>
    </lineage>
</organism>
<proteinExistence type="predicted"/>
<sequence length="32" mass="3422">ALRPNLKFISIIGSYGWGGKAVEQLAAMMSIV</sequence>
<protein>
    <recommendedName>
        <fullName evidence="2">Flavodoxin-like domain-containing protein</fullName>
    </recommendedName>
</protein>
<accession>X1PXJ3</accession>
<dbReference type="EMBL" id="BARV01038340">
    <property type="protein sequence ID" value="GAI47276.1"/>
    <property type="molecule type" value="Genomic_DNA"/>
</dbReference>
<feature type="non-terminal residue" evidence="1">
    <location>
        <position position="1"/>
    </location>
</feature>